<name>A0AAV4WFK2_9ARAC</name>
<dbReference type="Proteomes" id="UP001054837">
    <property type="component" value="Unassembled WGS sequence"/>
</dbReference>
<accession>A0AAV4WFK2</accession>
<dbReference type="EMBL" id="BPLQ01014635">
    <property type="protein sequence ID" value="GIY81517.1"/>
    <property type="molecule type" value="Genomic_DNA"/>
</dbReference>
<reference evidence="1 2" key="1">
    <citation type="submission" date="2021-06" db="EMBL/GenBank/DDBJ databases">
        <title>Caerostris darwini draft genome.</title>
        <authorList>
            <person name="Kono N."/>
            <person name="Arakawa K."/>
        </authorList>
    </citation>
    <scope>NUCLEOTIDE SEQUENCE [LARGE SCALE GENOMIC DNA]</scope>
</reference>
<evidence type="ECO:0000313" key="1">
    <source>
        <dbReference type="EMBL" id="GIY81517.1"/>
    </source>
</evidence>
<organism evidence="1 2">
    <name type="scientific">Caerostris darwini</name>
    <dbReference type="NCBI Taxonomy" id="1538125"/>
    <lineage>
        <taxon>Eukaryota</taxon>
        <taxon>Metazoa</taxon>
        <taxon>Ecdysozoa</taxon>
        <taxon>Arthropoda</taxon>
        <taxon>Chelicerata</taxon>
        <taxon>Arachnida</taxon>
        <taxon>Araneae</taxon>
        <taxon>Araneomorphae</taxon>
        <taxon>Entelegynae</taxon>
        <taxon>Araneoidea</taxon>
        <taxon>Araneidae</taxon>
        <taxon>Caerostris</taxon>
    </lineage>
</organism>
<keyword evidence="2" id="KW-1185">Reference proteome</keyword>
<sequence>MSLDIKPLCQISEFLLTIRTTFNHITADIDNFTSKSLKDLSDDKKWKCLSTGCRGAVLQPAITTCRHNSTIGLVSDGICPLCCSSNMNMRNCIEPDVMTLHHATGRLVVVRLNNHRWA</sequence>
<protein>
    <submittedName>
        <fullName evidence="1">Uncharacterized protein</fullName>
    </submittedName>
</protein>
<dbReference type="AlphaFoldDB" id="A0AAV4WFK2"/>
<gene>
    <name evidence="1" type="ORF">CDAR_22991</name>
</gene>
<evidence type="ECO:0000313" key="2">
    <source>
        <dbReference type="Proteomes" id="UP001054837"/>
    </source>
</evidence>
<comment type="caution">
    <text evidence="1">The sequence shown here is derived from an EMBL/GenBank/DDBJ whole genome shotgun (WGS) entry which is preliminary data.</text>
</comment>
<proteinExistence type="predicted"/>